<keyword evidence="1 2" id="KW-0732">Signal</keyword>
<dbReference type="KEGG" id="rarg:115754100"/>
<protein>
    <submittedName>
        <fullName evidence="5">Uncharacterized protein LOC115754100</fullName>
    </submittedName>
</protein>
<evidence type="ECO:0000256" key="1">
    <source>
        <dbReference type="ARBA" id="ARBA00022729"/>
    </source>
</evidence>
<dbReference type="InterPro" id="IPR008502">
    <property type="entry name" value="Prolamin-like"/>
</dbReference>
<organism evidence="4 5">
    <name type="scientific">Rhodamnia argentea</name>
    <dbReference type="NCBI Taxonomy" id="178133"/>
    <lineage>
        <taxon>Eukaryota</taxon>
        <taxon>Viridiplantae</taxon>
        <taxon>Streptophyta</taxon>
        <taxon>Embryophyta</taxon>
        <taxon>Tracheophyta</taxon>
        <taxon>Spermatophyta</taxon>
        <taxon>Magnoliopsida</taxon>
        <taxon>eudicotyledons</taxon>
        <taxon>Gunneridae</taxon>
        <taxon>Pentapetalae</taxon>
        <taxon>rosids</taxon>
        <taxon>malvids</taxon>
        <taxon>Myrtales</taxon>
        <taxon>Myrtaceae</taxon>
        <taxon>Myrtoideae</taxon>
        <taxon>Myrteae</taxon>
        <taxon>Australasian group</taxon>
        <taxon>Rhodamnia</taxon>
    </lineage>
</organism>
<dbReference type="AlphaFoldDB" id="A0A8B8QNY1"/>
<keyword evidence="4" id="KW-1185">Reference proteome</keyword>
<dbReference type="RefSeq" id="XP_030548889.1">
    <property type="nucleotide sequence ID" value="XM_030693029.1"/>
</dbReference>
<dbReference type="PANTHER" id="PTHR31951:SF22">
    <property type="entry name" value="ECA1 GAMETOGENESIS RELATED FAMILY"/>
    <property type="match status" value="1"/>
</dbReference>
<name>A0A8B8QNY1_9MYRT</name>
<evidence type="ECO:0000313" key="4">
    <source>
        <dbReference type="Proteomes" id="UP000827889"/>
    </source>
</evidence>
<feature type="chain" id="PRO_5034646176" evidence="2">
    <location>
        <begin position="25"/>
        <end position="118"/>
    </location>
</feature>
<feature type="signal peptide" evidence="2">
    <location>
        <begin position="1"/>
        <end position="24"/>
    </location>
</feature>
<evidence type="ECO:0000313" key="5">
    <source>
        <dbReference type="RefSeq" id="XP_030548889.1"/>
    </source>
</evidence>
<dbReference type="OrthoDB" id="1368054at2759"/>
<evidence type="ECO:0000256" key="2">
    <source>
        <dbReference type="SAM" id="SignalP"/>
    </source>
</evidence>
<dbReference type="PANTHER" id="PTHR31951">
    <property type="entry name" value="BIFUNCTIONAL INHIBITOR/LIPID-TRANSFER PROTEIN/SEED STORAGE 2S ALBUMIN SUPERFAMILY PROTEIN-RELATED"/>
    <property type="match status" value="1"/>
</dbReference>
<feature type="domain" description="Prolamin-like" evidence="3">
    <location>
        <begin position="40"/>
        <end position="111"/>
    </location>
</feature>
<dbReference type="Pfam" id="PF05617">
    <property type="entry name" value="Prolamin_like"/>
    <property type="match status" value="1"/>
</dbReference>
<dbReference type="Proteomes" id="UP000827889">
    <property type="component" value="Chromosome 8"/>
</dbReference>
<dbReference type="PROSITE" id="PS51257">
    <property type="entry name" value="PROKAR_LIPOPROTEIN"/>
    <property type="match status" value="1"/>
</dbReference>
<reference evidence="5" key="1">
    <citation type="submission" date="2025-08" db="UniProtKB">
        <authorList>
            <consortium name="RefSeq"/>
        </authorList>
    </citation>
    <scope>IDENTIFICATION</scope>
    <source>
        <tissue evidence="5">Leaf</tissue>
    </source>
</reference>
<sequence length="118" mass="12885">MAKSTIAFSALLLACFALFELGSAEHIPQPAPGYDSSLEQCIKNMTEECGIEIFQNIFHKGPEITDSCCGVLLKFSHPCHSELVLAALSTGKFASREVKILQKSTAAWKRCRSIVEGH</sequence>
<dbReference type="GeneID" id="115754100"/>
<gene>
    <name evidence="5" type="primary">LOC115754100</name>
</gene>
<accession>A0A8B8QNY1</accession>
<evidence type="ECO:0000259" key="3">
    <source>
        <dbReference type="Pfam" id="PF05617"/>
    </source>
</evidence>
<proteinExistence type="predicted"/>